<proteinExistence type="inferred from homology"/>
<organism evidence="5 6">
    <name type="scientific">Blastomonas aquatica</name>
    <dbReference type="NCBI Taxonomy" id="1510276"/>
    <lineage>
        <taxon>Bacteria</taxon>
        <taxon>Pseudomonadati</taxon>
        <taxon>Pseudomonadota</taxon>
        <taxon>Alphaproteobacteria</taxon>
        <taxon>Sphingomonadales</taxon>
        <taxon>Sphingomonadaceae</taxon>
        <taxon>Blastomonas</taxon>
    </lineage>
</organism>
<dbReference type="PANTHER" id="PTHR30629:SF2">
    <property type="entry name" value="PROPHAGE INTEGRASE INTS-RELATED"/>
    <property type="match status" value="1"/>
</dbReference>
<dbReference type="Gene3D" id="1.10.443.10">
    <property type="entry name" value="Intergrase catalytic core"/>
    <property type="match status" value="1"/>
</dbReference>
<comment type="caution">
    <text evidence="5">The sequence shown here is derived from an EMBL/GenBank/DDBJ whole genome shotgun (WGS) entry which is preliminary data.</text>
</comment>
<dbReference type="SUPFAM" id="SSF56349">
    <property type="entry name" value="DNA breaking-rejoining enzymes"/>
    <property type="match status" value="1"/>
</dbReference>
<dbReference type="InterPro" id="IPR013762">
    <property type="entry name" value="Integrase-like_cat_sf"/>
</dbReference>
<dbReference type="Proteomes" id="UP000614261">
    <property type="component" value="Unassembled WGS sequence"/>
</dbReference>
<evidence type="ECO:0000256" key="1">
    <source>
        <dbReference type="ARBA" id="ARBA00008857"/>
    </source>
</evidence>
<evidence type="ECO:0000313" key="6">
    <source>
        <dbReference type="Proteomes" id="UP000614261"/>
    </source>
</evidence>
<accession>A0ABQ1JED6</accession>
<dbReference type="EMBL" id="BMGD01000003">
    <property type="protein sequence ID" value="GGB64279.1"/>
    <property type="molecule type" value="Genomic_DNA"/>
</dbReference>
<dbReference type="CDD" id="cd00801">
    <property type="entry name" value="INT_P4_C"/>
    <property type="match status" value="1"/>
</dbReference>
<evidence type="ECO:0000259" key="4">
    <source>
        <dbReference type="PROSITE" id="PS51898"/>
    </source>
</evidence>
<comment type="similarity">
    <text evidence="1">Belongs to the 'phage' integrase family.</text>
</comment>
<gene>
    <name evidence="5" type="ORF">GCM10010833_19190</name>
</gene>
<dbReference type="PANTHER" id="PTHR30629">
    <property type="entry name" value="PROPHAGE INTEGRASE"/>
    <property type="match status" value="1"/>
</dbReference>
<keyword evidence="2" id="KW-0229">DNA integration</keyword>
<evidence type="ECO:0000313" key="5">
    <source>
        <dbReference type="EMBL" id="GGB64279.1"/>
    </source>
</evidence>
<dbReference type="PROSITE" id="PS51898">
    <property type="entry name" value="TYR_RECOMBINASE"/>
    <property type="match status" value="1"/>
</dbReference>
<reference evidence="6" key="1">
    <citation type="journal article" date="2019" name="Int. J. Syst. Evol. Microbiol.">
        <title>The Global Catalogue of Microorganisms (GCM) 10K type strain sequencing project: providing services to taxonomists for standard genome sequencing and annotation.</title>
        <authorList>
            <consortium name="The Broad Institute Genomics Platform"/>
            <consortium name="The Broad Institute Genome Sequencing Center for Infectious Disease"/>
            <person name="Wu L."/>
            <person name="Ma J."/>
        </authorList>
    </citation>
    <scope>NUCLEOTIDE SEQUENCE [LARGE SCALE GENOMIC DNA]</scope>
    <source>
        <strain evidence="6">CGMCC 1.12851</strain>
    </source>
</reference>
<evidence type="ECO:0000256" key="3">
    <source>
        <dbReference type="ARBA" id="ARBA00023172"/>
    </source>
</evidence>
<sequence length="204" mass="22772">MNGSELAALWHEAEAQPMPWGPAIKLLILTGQRRSEVFEAEWCEFDFSEKLWVIPKARAKNGLAHLVPLSDDALNVLKQIGRRPDSSRVFPAAGNGENSASGISKAVERYRTSLNKALGIKTEHWTLHDIRRTVATGLQQIGVRYEVTEAVLNHVSGARGGIAGIYQRHDWALEKREALDAWAVKVRQIVEKSLTVEQGHDFDE</sequence>
<dbReference type="InterPro" id="IPR011010">
    <property type="entry name" value="DNA_brk_join_enz"/>
</dbReference>
<keyword evidence="6" id="KW-1185">Reference proteome</keyword>
<dbReference type="InterPro" id="IPR050808">
    <property type="entry name" value="Phage_Integrase"/>
</dbReference>
<evidence type="ECO:0000256" key="2">
    <source>
        <dbReference type="ARBA" id="ARBA00022908"/>
    </source>
</evidence>
<protein>
    <recommendedName>
        <fullName evidence="4">Tyr recombinase domain-containing protein</fullName>
    </recommendedName>
</protein>
<dbReference type="InterPro" id="IPR002104">
    <property type="entry name" value="Integrase_catalytic"/>
</dbReference>
<keyword evidence="3" id="KW-0233">DNA recombination</keyword>
<name>A0ABQ1JED6_9SPHN</name>
<dbReference type="Pfam" id="PF00589">
    <property type="entry name" value="Phage_integrase"/>
    <property type="match status" value="1"/>
</dbReference>
<feature type="domain" description="Tyr recombinase" evidence="4">
    <location>
        <begin position="1"/>
        <end position="180"/>
    </location>
</feature>